<reference evidence="3 4" key="1">
    <citation type="submission" date="2022-10" db="EMBL/GenBank/DDBJ databases">
        <title>The complete genomes of actinobacterial strains from the NBC collection.</title>
        <authorList>
            <person name="Joergensen T.S."/>
            <person name="Alvarez Arevalo M."/>
            <person name="Sterndorff E.B."/>
            <person name="Faurdal D."/>
            <person name="Vuksanovic O."/>
            <person name="Mourched A.-S."/>
            <person name="Charusanti P."/>
            <person name="Shaw S."/>
            <person name="Blin K."/>
            <person name="Weber T."/>
        </authorList>
    </citation>
    <scope>NUCLEOTIDE SEQUENCE [LARGE SCALE GENOMIC DNA]</scope>
    <source>
        <strain evidence="3 4">NBC_00319</strain>
    </source>
</reference>
<accession>A0AAU4K4H6</accession>
<dbReference type="EMBL" id="CP108021">
    <property type="protein sequence ID" value="WUM20872.1"/>
    <property type="molecule type" value="Genomic_DNA"/>
</dbReference>
<proteinExistence type="predicted"/>
<feature type="transmembrane region" description="Helical" evidence="2">
    <location>
        <begin position="41"/>
        <end position="62"/>
    </location>
</feature>
<gene>
    <name evidence="3" type="ORF">OG579_03295</name>
</gene>
<keyword evidence="2" id="KW-0472">Membrane</keyword>
<feature type="region of interest" description="Disordered" evidence="1">
    <location>
        <begin position="555"/>
        <end position="579"/>
    </location>
</feature>
<keyword evidence="4" id="KW-1185">Reference proteome</keyword>
<protein>
    <submittedName>
        <fullName evidence="3">DUF3556 domain-containing protein</fullName>
    </submittedName>
</protein>
<evidence type="ECO:0000313" key="4">
    <source>
        <dbReference type="Proteomes" id="UP001432128"/>
    </source>
</evidence>
<keyword evidence="2" id="KW-0812">Transmembrane</keyword>
<dbReference type="InterPro" id="IPR021941">
    <property type="entry name" value="DUF3556_TM"/>
</dbReference>
<feature type="transmembrane region" description="Helical" evidence="2">
    <location>
        <begin position="170"/>
        <end position="185"/>
    </location>
</feature>
<dbReference type="RefSeq" id="WP_328858079.1">
    <property type="nucleotide sequence ID" value="NZ_CP108021.1"/>
</dbReference>
<dbReference type="AlphaFoldDB" id="A0AAU4K4H6"/>
<feature type="transmembrane region" description="Helical" evidence="2">
    <location>
        <begin position="353"/>
        <end position="373"/>
    </location>
</feature>
<organism evidence="3 4">
    <name type="scientific">Williamsia herbipolensis</name>
    <dbReference type="NCBI Taxonomy" id="1603258"/>
    <lineage>
        <taxon>Bacteria</taxon>
        <taxon>Bacillati</taxon>
        <taxon>Actinomycetota</taxon>
        <taxon>Actinomycetes</taxon>
        <taxon>Mycobacteriales</taxon>
        <taxon>Nocardiaceae</taxon>
        <taxon>Williamsia</taxon>
    </lineage>
</organism>
<feature type="transmembrane region" description="Helical" evidence="2">
    <location>
        <begin position="82"/>
        <end position="103"/>
    </location>
</feature>
<feature type="transmembrane region" description="Helical" evidence="2">
    <location>
        <begin position="324"/>
        <end position="341"/>
    </location>
</feature>
<evidence type="ECO:0000313" key="3">
    <source>
        <dbReference type="EMBL" id="WUM20872.1"/>
    </source>
</evidence>
<feature type="transmembrane region" description="Helical" evidence="2">
    <location>
        <begin position="148"/>
        <end position="164"/>
    </location>
</feature>
<sequence length="579" mass="63625">MGFLTQTTPDVDLATWKTGSRAEKIVPMARHWAEVGFGTPVALHLFYVIKVLAYVVAAWLLSVGTSDVGGLADVRGWYDEPVVFAKVVLFTMLFEVVGLGCGFGPLNNRFYPPIGSILYWLRPGTIRLPPWPRRIPLTRGDERRPVDVALYAALLVSLVAALIVTEPPRWLIAVTLVVLGAAALRDKTIFLAARGEVYAALTVTLLFATVDAIVAAKIVFLIIWVGAATSKLNRHFPFVVSTMMSNNPILRPRFIKRAFFEHFPDDLRPGRPARAIAHLSTVIEMAVPLVLFFSGGGWPTAVAAVVMLVFHFGILSAIPMGVPLEWNVFMMFGVLALFVGHSDVGLGDLGSPWSVIALAVVSAGTVVIGNLFPRKVSFLPGMRYYAGNWDTGMWCMTPSAAAKMEANLVAIAAMPASQLERVYGAGDAMQIPLYMGYAFRAFNTHGRALFTLAHRAMAGFDESDYVLTDGERICSTAIGWNFGDGHMHSEQLIAALQARCAFEPGEVRIVLLDAQPIHRQRQEYRLVDPAVGEFERGFVRVADMATAQPWDDTIPVHPYFDPEDRKSGQVSGPRRRWQP</sequence>
<dbReference type="Pfam" id="PF12077">
    <property type="entry name" value="DUF3556"/>
    <property type="match status" value="1"/>
</dbReference>
<name>A0AAU4K4H6_9NOCA</name>
<feature type="transmembrane region" description="Helical" evidence="2">
    <location>
        <begin position="197"/>
        <end position="224"/>
    </location>
</feature>
<evidence type="ECO:0000256" key="1">
    <source>
        <dbReference type="SAM" id="MobiDB-lite"/>
    </source>
</evidence>
<feature type="transmembrane region" description="Helical" evidence="2">
    <location>
        <begin position="300"/>
        <end position="317"/>
    </location>
</feature>
<evidence type="ECO:0000256" key="2">
    <source>
        <dbReference type="SAM" id="Phobius"/>
    </source>
</evidence>
<dbReference type="KEGG" id="whr:OG579_03295"/>
<keyword evidence="2" id="KW-1133">Transmembrane helix</keyword>
<dbReference type="Proteomes" id="UP001432128">
    <property type="component" value="Chromosome"/>
</dbReference>